<dbReference type="GO" id="GO:0003723">
    <property type="term" value="F:RNA binding"/>
    <property type="evidence" value="ECO:0007669"/>
    <property type="project" value="UniProtKB-UniRule"/>
</dbReference>
<dbReference type="InterPro" id="IPR012677">
    <property type="entry name" value="Nucleotide-bd_a/b_plait_sf"/>
</dbReference>
<dbReference type="EMBL" id="JAROKS010000013">
    <property type="protein sequence ID" value="KAK1797606.1"/>
    <property type="molecule type" value="Genomic_DNA"/>
</dbReference>
<dbReference type="InterPro" id="IPR000504">
    <property type="entry name" value="RRM_dom"/>
</dbReference>
<evidence type="ECO:0000256" key="3">
    <source>
        <dbReference type="PROSITE-ProRule" id="PRU00176"/>
    </source>
</evidence>
<dbReference type="FunFam" id="3.30.70.330:FF:000003">
    <property type="entry name" value="Polyadenylate-binding protein"/>
    <property type="match status" value="1"/>
</dbReference>
<evidence type="ECO:0000313" key="5">
    <source>
        <dbReference type="EMBL" id="KAK1797606.1"/>
    </source>
</evidence>
<keyword evidence="1" id="KW-0677">Repeat</keyword>
<gene>
    <name evidence="5" type="ORF">P4O66_000795</name>
</gene>
<dbReference type="Gene3D" id="3.30.70.330">
    <property type="match status" value="2"/>
</dbReference>
<dbReference type="Pfam" id="PF00076">
    <property type="entry name" value="RRM_1"/>
    <property type="match status" value="2"/>
</dbReference>
<dbReference type="SUPFAM" id="SSF54928">
    <property type="entry name" value="RNA-binding domain, RBD"/>
    <property type="match status" value="1"/>
</dbReference>
<name>A0AAD8ZGL6_9TELE</name>
<accession>A0AAD8ZGL6</accession>
<dbReference type="CDD" id="cd12379">
    <property type="entry name" value="RRM2_I_PABPs"/>
    <property type="match status" value="1"/>
</dbReference>
<feature type="domain" description="RRM" evidence="4">
    <location>
        <begin position="218"/>
        <end position="262"/>
    </location>
</feature>
<dbReference type="AlphaFoldDB" id="A0AAD8ZGL6"/>
<dbReference type="PANTHER" id="PTHR24012">
    <property type="entry name" value="RNA BINDING PROTEIN"/>
    <property type="match status" value="1"/>
</dbReference>
<evidence type="ECO:0000259" key="4">
    <source>
        <dbReference type="PROSITE" id="PS50102"/>
    </source>
</evidence>
<keyword evidence="2 3" id="KW-0694">RNA-binding</keyword>
<comment type="caution">
    <text evidence="5">The sequence shown here is derived from an EMBL/GenBank/DDBJ whole genome shotgun (WGS) entry which is preliminary data.</text>
</comment>
<dbReference type="SMART" id="SM00360">
    <property type="entry name" value="RRM"/>
    <property type="match status" value="1"/>
</dbReference>
<dbReference type="InterPro" id="IPR035979">
    <property type="entry name" value="RBD_domain_sf"/>
</dbReference>
<keyword evidence="6" id="KW-1185">Reference proteome</keyword>
<dbReference type="Proteomes" id="UP001239994">
    <property type="component" value="Unassembled WGS sequence"/>
</dbReference>
<evidence type="ECO:0000256" key="2">
    <source>
        <dbReference type="ARBA" id="ARBA00022884"/>
    </source>
</evidence>
<reference evidence="5" key="1">
    <citation type="submission" date="2023-03" db="EMBL/GenBank/DDBJ databases">
        <title>Electrophorus voltai genome.</title>
        <authorList>
            <person name="Bian C."/>
        </authorList>
    </citation>
    <scope>NUCLEOTIDE SEQUENCE</scope>
    <source>
        <strain evidence="5">CB-2022</strain>
        <tissue evidence="5">Muscle</tissue>
    </source>
</reference>
<evidence type="ECO:0000313" key="6">
    <source>
        <dbReference type="Proteomes" id="UP001239994"/>
    </source>
</evidence>
<proteinExistence type="predicted"/>
<dbReference type="PROSITE" id="PS50102">
    <property type="entry name" value="RRM"/>
    <property type="match status" value="2"/>
</dbReference>
<protein>
    <recommendedName>
        <fullName evidence="4">RRM domain-containing protein</fullName>
    </recommendedName>
</protein>
<organism evidence="5 6">
    <name type="scientific">Electrophorus voltai</name>
    <dbReference type="NCBI Taxonomy" id="2609070"/>
    <lineage>
        <taxon>Eukaryota</taxon>
        <taxon>Metazoa</taxon>
        <taxon>Chordata</taxon>
        <taxon>Craniata</taxon>
        <taxon>Vertebrata</taxon>
        <taxon>Euteleostomi</taxon>
        <taxon>Actinopterygii</taxon>
        <taxon>Neopterygii</taxon>
        <taxon>Teleostei</taxon>
        <taxon>Ostariophysi</taxon>
        <taxon>Gymnotiformes</taxon>
        <taxon>Gymnotoidei</taxon>
        <taxon>Gymnotidae</taxon>
        <taxon>Electrophorus</taxon>
    </lineage>
</organism>
<sequence length="262" mass="29619">MKFLSHCYEGHFYRMCRFVARLIGIMQLVLCEKKETIDFKLLVQGLLRGKREVIPVCSCLFTLMLGAFWERWERYLTCILYLIVDRGLRPSGFTGAFSGHDDQSLTRICVCELSAAGGWKRKSAVGNIFIKNLDKSIDCGALYDTFSNFGNILSCKVACDENGSKGYGFVHFETGEAAERAIEKLKGMLLNDCKVFIGHFKSRKEREAEMGATAKEFTNVYIKNIGEDMNDNKLNEIFSKFGPTLSRRVMTDESGKSRALAL</sequence>
<feature type="domain" description="RRM" evidence="4">
    <location>
        <begin position="126"/>
        <end position="202"/>
    </location>
</feature>
<dbReference type="InterPro" id="IPR045305">
    <property type="entry name" value="RRM2_I_PABPs"/>
</dbReference>
<evidence type="ECO:0000256" key="1">
    <source>
        <dbReference type="ARBA" id="ARBA00022737"/>
    </source>
</evidence>